<sequence>MNIFTDLYLDARNWVEDSAYLVKEITPELFCPSRTPYFKYMQPICTFLGLSSLVASYAITHFQTVGVNAQLLALSSITPLLGGLFGIPICVYLTGLTIPAIAISVAKIFLATI</sequence>
<dbReference type="InParanoid" id="A0A0U5JEP6"/>
<gene>
    <name evidence="2" type="ORF">PNK_1993</name>
</gene>
<keyword evidence="1" id="KW-1133">Transmembrane helix</keyword>
<reference evidence="3" key="1">
    <citation type="submission" date="2015-09" db="EMBL/GenBank/DDBJ databases">
        <authorList>
            <person name="Bertelli C."/>
        </authorList>
    </citation>
    <scope>NUCLEOTIDE SEQUENCE [LARGE SCALE GENOMIC DNA]</scope>
    <source>
        <strain evidence="3">KNic</strain>
    </source>
</reference>
<accession>A0A0U5JEP6</accession>
<organism evidence="2 3">
    <name type="scientific">Candidatus Protochlamydia naegleriophila</name>
    <dbReference type="NCBI Taxonomy" id="389348"/>
    <lineage>
        <taxon>Bacteria</taxon>
        <taxon>Pseudomonadati</taxon>
        <taxon>Chlamydiota</taxon>
        <taxon>Chlamydiia</taxon>
        <taxon>Parachlamydiales</taxon>
        <taxon>Parachlamydiaceae</taxon>
        <taxon>Candidatus Protochlamydia</taxon>
    </lineage>
</organism>
<evidence type="ECO:0000256" key="1">
    <source>
        <dbReference type="SAM" id="Phobius"/>
    </source>
</evidence>
<dbReference type="EMBL" id="LN879502">
    <property type="protein sequence ID" value="CUI17597.1"/>
    <property type="molecule type" value="Genomic_DNA"/>
</dbReference>
<dbReference type="KEGG" id="pnl:PNK_1993"/>
<feature type="transmembrane region" description="Helical" evidence="1">
    <location>
        <begin position="44"/>
        <end position="64"/>
    </location>
</feature>
<keyword evidence="1" id="KW-0472">Membrane</keyword>
<proteinExistence type="predicted"/>
<dbReference type="Proteomes" id="UP000069902">
    <property type="component" value="Chromosome cPNK"/>
</dbReference>
<dbReference type="AlphaFoldDB" id="A0A0U5JEP6"/>
<evidence type="ECO:0000313" key="2">
    <source>
        <dbReference type="EMBL" id="CUI17597.1"/>
    </source>
</evidence>
<feature type="transmembrane region" description="Helical" evidence="1">
    <location>
        <begin position="84"/>
        <end position="110"/>
    </location>
</feature>
<dbReference type="RefSeq" id="WP_032123886.1">
    <property type="nucleotide sequence ID" value="NZ_LN879502.1"/>
</dbReference>
<keyword evidence="1" id="KW-0812">Transmembrane</keyword>
<dbReference type="STRING" id="389348.PNK_1993"/>
<evidence type="ECO:0000313" key="3">
    <source>
        <dbReference type="Proteomes" id="UP000069902"/>
    </source>
</evidence>
<protein>
    <submittedName>
        <fullName evidence="2">Uncharacterized protein</fullName>
    </submittedName>
</protein>
<keyword evidence="3" id="KW-1185">Reference proteome</keyword>
<dbReference type="PATRIC" id="fig|389348.3.peg.2240"/>
<name>A0A0U5JEP6_9BACT</name>